<dbReference type="EMBL" id="CP036268">
    <property type="protein sequence ID" value="QDT39023.1"/>
    <property type="molecule type" value="Genomic_DNA"/>
</dbReference>
<gene>
    <name evidence="1" type="ORF">Pan189_34240</name>
</gene>
<evidence type="ECO:0000313" key="1">
    <source>
        <dbReference type="EMBL" id="QDT39023.1"/>
    </source>
</evidence>
<dbReference type="Gene3D" id="3.30.530.20">
    <property type="match status" value="1"/>
</dbReference>
<reference evidence="1 2" key="1">
    <citation type="submission" date="2019-02" db="EMBL/GenBank/DDBJ databases">
        <title>Deep-cultivation of Planctomycetes and their phenomic and genomic characterization uncovers novel biology.</title>
        <authorList>
            <person name="Wiegand S."/>
            <person name="Jogler M."/>
            <person name="Boedeker C."/>
            <person name="Pinto D."/>
            <person name="Vollmers J."/>
            <person name="Rivas-Marin E."/>
            <person name="Kohn T."/>
            <person name="Peeters S.H."/>
            <person name="Heuer A."/>
            <person name="Rast P."/>
            <person name="Oberbeckmann S."/>
            <person name="Bunk B."/>
            <person name="Jeske O."/>
            <person name="Meyerdierks A."/>
            <person name="Storesund J.E."/>
            <person name="Kallscheuer N."/>
            <person name="Luecker S."/>
            <person name="Lage O.M."/>
            <person name="Pohl T."/>
            <person name="Merkel B.J."/>
            <person name="Hornburger P."/>
            <person name="Mueller R.-W."/>
            <person name="Bruemmer F."/>
            <person name="Labrenz M."/>
            <person name="Spormann A.M."/>
            <person name="Op den Camp H."/>
            <person name="Overmann J."/>
            <person name="Amann R."/>
            <person name="Jetten M.S.M."/>
            <person name="Mascher T."/>
            <person name="Medema M.H."/>
            <person name="Devos D.P."/>
            <person name="Kaster A.-K."/>
            <person name="Ovreas L."/>
            <person name="Rohde M."/>
            <person name="Galperin M.Y."/>
            <person name="Jogler C."/>
        </authorList>
    </citation>
    <scope>NUCLEOTIDE SEQUENCE [LARGE SCALE GENOMIC DNA]</scope>
    <source>
        <strain evidence="1 2">Pan189</strain>
    </source>
</reference>
<keyword evidence="2" id="KW-1185">Reference proteome</keyword>
<dbReference type="SUPFAM" id="SSF55961">
    <property type="entry name" value="Bet v1-like"/>
    <property type="match status" value="1"/>
</dbReference>
<evidence type="ECO:0000313" key="2">
    <source>
        <dbReference type="Proteomes" id="UP000317318"/>
    </source>
</evidence>
<accession>A0A517R5C2</accession>
<sequence length="159" mass="17789" precursor="true">MKFTLDRFVNAPADVTFETFSDFENSPEYIEAIERLEMLTDQPVGVGTKFRETRTMFGKEATEEFEVIEFDRPRRYVLRSYSCGAEYLCEFEFAEDGGGSRATSTVSTQAQTFFAKLFSPIGVLMSGTMKRLIAKDLADGAAAAEAKANPPEETDEVRT</sequence>
<dbReference type="InterPro" id="IPR019587">
    <property type="entry name" value="Polyketide_cyclase/dehydratase"/>
</dbReference>
<dbReference type="AlphaFoldDB" id="A0A517R5C2"/>
<name>A0A517R5C2_9PLAN</name>
<dbReference type="RefSeq" id="WP_145365157.1">
    <property type="nucleotide sequence ID" value="NZ_CP036268.1"/>
</dbReference>
<proteinExistence type="predicted"/>
<dbReference type="InterPro" id="IPR023393">
    <property type="entry name" value="START-like_dom_sf"/>
</dbReference>
<dbReference type="Proteomes" id="UP000317318">
    <property type="component" value="Chromosome"/>
</dbReference>
<dbReference type="OrthoDB" id="4773254at2"/>
<protein>
    <submittedName>
        <fullName evidence="1">Polyketide cyclase / dehydrase and lipid transport</fullName>
    </submittedName>
</protein>
<dbReference type="Pfam" id="PF10604">
    <property type="entry name" value="Polyketide_cyc2"/>
    <property type="match status" value="1"/>
</dbReference>
<dbReference type="KEGG" id="svp:Pan189_34240"/>
<organism evidence="1 2">
    <name type="scientific">Stratiformator vulcanicus</name>
    <dbReference type="NCBI Taxonomy" id="2527980"/>
    <lineage>
        <taxon>Bacteria</taxon>
        <taxon>Pseudomonadati</taxon>
        <taxon>Planctomycetota</taxon>
        <taxon>Planctomycetia</taxon>
        <taxon>Planctomycetales</taxon>
        <taxon>Planctomycetaceae</taxon>
        <taxon>Stratiformator</taxon>
    </lineage>
</organism>